<evidence type="ECO:0000256" key="9">
    <source>
        <dbReference type="ARBA" id="ARBA00023136"/>
    </source>
</evidence>
<evidence type="ECO:0000313" key="13">
    <source>
        <dbReference type="EnsemblMetazoa" id="RPRC000341-PA"/>
    </source>
</evidence>
<dbReference type="Gene3D" id="1.10.287.820">
    <property type="entry name" value="Acid-sensing ion channel domain"/>
    <property type="match status" value="1"/>
</dbReference>
<dbReference type="Gene3D" id="1.10.287.770">
    <property type="entry name" value="YojJ-like"/>
    <property type="match status" value="1"/>
</dbReference>
<evidence type="ECO:0000256" key="5">
    <source>
        <dbReference type="ARBA" id="ARBA00022692"/>
    </source>
</evidence>
<keyword evidence="4 12" id="KW-0894">Sodium channel</keyword>
<protein>
    <submittedName>
        <fullName evidence="13">Uncharacterized protein</fullName>
    </submittedName>
</protein>
<dbReference type="Proteomes" id="UP000015103">
    <property type="component" value="Unassembled WGS sequence"/>
</dbReference>
<evidence type="ECO:0000256" key="8">
    <source>
        <dbReference type="ARBA" id="ARBA00023065"/>
    </source>
</evidence>
<sequence length="495" mass="57030">MLRSIFNALRYYCINTSFHGLRFIAEGERHWTERLLWLTLCLISWLGSGMLISSSWDSFQTNAVSFVVETSYLNTNTTFPSISVCEEGNMQKIYDISQEIWGVDHDNNLDEILKELSYFRGEVYYLKEFCFSGDLDCPKDNFYDLINKARSNCSEIFNACFWKSKPFDCCTHFVKTETELGPCYMFSSNNERKLWKNGDPSHIITVSSMKSGLAMLSLQINVPGQIYIHSESELPYLNTLSTDILKIFQTPRDYKHAFAVTDVENPPEVRELSIHQRKCRFPEENYLEIADVYAYSSCEVDCRKKEQLRLCNCSSHLMPKTPESEKCDLDGILCLNNNVAEYIGQKTKWGDNIGLLCDCLPACNDAQYNTVTSTSKESTNNYSTIEIFLDRLPSERYKRNVVRTRLDLVVSMGGAAGLFVGASLLSFVEIFYFFILRTHKSEKYDDNDQTNVKTDSEENVLARSDQFSFTRTASNLNRNELIIRHPFIPQQTLFL</sequence>
<keyword evidence="7" id="KW-0915">Sodium</keyword>
<dbReference type="PANTHER" id="PTHR11690">
    <property type="entry name" value="AMILORIDE-SENSITIVE SODIUM CHANNEL-RELATED"/>
    <property type="match status" value="1"/>
</dbReference>
<dbReference type="AlphaFoldDB" id="T1H8J9"/>
<comment type="similarity">
    <text evidence="2 12">Belongs to the amiloride-sensitive sodium channel (TC 1.A.6) family.</text>
</comment>
<dbReference type="EnsemblMetazoa" id="RPRC000341-RA">
    <property type="protein sequence ID" value="RPRC000341-PA"/>
    <property type="gene ID" value="RPRC000341"/>
</dbReference>
<dbReference type="EMBL" id="ACPB03009340">
    <property type="status" value="NOT_ANNOTATED_CDS"/>
    <property type="molecule type" value="Genomic_DNA"/>
</dbReference>
<evidence type="ECO:0000256" key="12">
    <source>
        <dbReference type="RuleBase" id="RU000679"/>
    </source>
</evidence>
<evidence type="ECO:0000256" key="11">
    <source>
        <dbReference type="ARBA" id="ARBA00023303"/>
    </source>
</evidence>
<reference evidence="13" key="1">
    <citation type="submission" date="2015-05" db="UniProtKB">
        <authorList>
            <consortium name="EnsemblMetazoa"/>
        </authorList>
    </citation>
    <scope>IDENTIFICATION</scope>
</reference>
<evidence type="ECO:0000256" key="3">
    <source>
        <dbReference type="ARBA" id="ARBA00022448"/>
    </source>
</evidence>
<accession>T1H8J9</accession>
<dbReference type="PANTHER" id="PTHR11690:SF175">
    <property type="entry name" value="PICKPOCKET 13-RELATED"/>
    <property type="match status" value="1"/>
</dbReference>
<dbReference type="FunCoup" id="T1H8J9">
    <property type="interactions" value="21"/>
</dbReference>
<dbReference type="GO" id="GO:0015280">
    <property type="term" value="F:ligand-gated sodium channel activity"/>
    <property type="evidence" value="ECO:0007669"/>
    <property type="project" value="TreeGrafter"/>
</dbReference>
<evidence type="ECO:0000256" key="1">
    <source>
        <dbReference type="ARBA" id="ARBA00004141"/>
    </source>
</evidence>
<dbReference type="eggNOG" id="KOG4294">
    <property type="taxonomic scope" value="Eukaryota"/>
</dbReference>
<evidence type="ECO:0000256" key="4">
    <source>
        <dbReference type="ARBA" id="ARBA00022461"/>
    </source>
</evidence>
<comment type="subcellular location">
    <subcellularLocation>
        <location evidence="1">Membrane</location>
        <topology evidence="1">Multi-pass membrane protein</topology>
    </subcellularLocation>
</comment>
<evidence type="ECO:0000256" key="10">
    <source>
        <dbReference type="ARBA" id="ARBA00023201"/>
    </source>
</evidence>
<keyword evidence="6" id="KW-1133">Transmembrane helix</keyword>
<dbReference type="STRING" id="13249.T1H8J9"/>
<keyword evidence="9" id="KW-0472">Membrane</keyword>
<organism evidence="13 14">
    <name type="scientific">Rhodnius prolixus</name>
    <name type="common">Triatomid bug</name>
    <dbReference type="NCBI Taxonomy" id="13249"/>
    <lineage>
        <taxon>Eukaryota</taxon>
        <taxon>Metazoa</taxon>
        <taxon>Ecdysozoa</taxon>
        <taxon>Arthropoda</taxon>
        <taxon>Hexapoda</taxon>
        <taxon>Insecta</taxon>
        <taxon>Pterygota</taxon>
        <taxon>Neoptera</taxon>
        <taxon>Paraneoptera</taxon>
        <taxon>Hemiptera</taxon>
        <taxon>Heteroptera</taxon>
        <taxon>Panheteroptera</taxon>
        <taxon>Cimicomorpha</taxon>
        <taxon>Reduviidae</taxon>
        <taxon>Triatominae</taxon>
        <taxon>Rhodnius</taxon>
    </lineage>
</organism>
<dbReference type="GO" id="GO:0005886">
    <property type="term" value="C:plasma membrane"/>
    <property type="evidence" value="ECO:0007669"/>
    <property type="project" value="TreeGrafter"/>
</dbReference>
<evidence type="ECO:0000256" key="7">
    <source>
        <dbReference type="ARBA" id="ARBA00023053"/>
    </source>
</evidence>
<keyword evidence="8 12" id="KW-0406">Ion transport</keyword>
<dbReference type="Pfam" id="PF00858">
    <property type="entry name" value="ASC"/>
    <property type="match status" value="1"/>
</dbReference>
<dbReference type="VEuPathDB" id="VectorBase:RPRC000341"/>
<keyword evidence="5 12" id="KW-0812">Transmembrane</keyword>
<dbReference type="HOGENOM" id="CLU_024950_2_0_1"/>
<dbReference type="InParanoid" id="T1H8J9"/>
<evidence type="ECO:0000256" key="2">
    <source>
        <dbReference type="ARBA" id="ARBA00007193"/>
    </source>
</evidence>
<keyword evidence="14" id="KW-1185">Reference proteome</keyword>
<proteinExistence type="inferred from homology"/>
<keyword evidence="11 12" id="KW-0407">Ion channel</keyword>
<name>T1H8J9_RHOPR</name>
<evidence type="ECO:0000256" key="6">
    <source>
        <dbReference type="ARBA" id="ARBA00022989"/>
    </source>
</evidence>
<dbReference type="OMA" id="YMTIRPY"/>
<evidence type="ECO:0000313" key="14">
    <source>
        <dbReference type="Proteomes" id="UP000015103"/>
    </source>
</evidence>
<keyword evidence="10 12" id="KW-0739">Sodium transport</keyword>
<dbReference type="InterPro" id="IPR001873">
    <property type="entry name" value="ENaC"/>
</dbReference>
<keyword evidence="3 12" id="KW-0813">Transport</keyword>